<evidence type="ECO:0000313" key="3">
    <source>
        <dbReference type="Proteomes" id="UP000230069"/>
    </source>
</evidence>
<keyword evidence="1" id="KW-0472">Membrane</keyword>
<keyword evidence="3" id="KW-1185">Reference proteome</keyword>
<feature type="transmembrane region" description="Helical" evidence="1">
    <location>
        <begin position="20"/>
        <end position="41"/>
    </location>
</feature>
<name>A0A2G5CEL5_AQUCA</name>
<keyword evidence="1" id="KW-0812">Transmembrane</keyword>
<reference evidence="2 3" key="1">
    <citation type="submission" date="2017-09" db="EMBL/GenBank/DDBJ databases">
        <title>WGS assembly of Aquilegia coerulea Goldsmith.</title>
        <authorList>
            <person name="Hodges S."/>
            <person name="Kramer E."/>
            <person name="Nordborg M."/>
            <person name="Tomkins J."/>
            <person name="Borevitz J."/>
            <person name="Derieg N."/>
            <person name="Yan J."/>
            <person name="Mihaltcheva S."/>
            <person name="Hayes R.D."/>
            <person name="Rokhsar D."/>
        </authorList>
    </citation>
    <scope>NUCLEOTIDE SEQUENCE [LARGE SCALE GENOMIC DNA]</scope>
    <source>
        <strain evidence="3">cv. Goldsmith</strain>
    </source>
</reference>
<dbReference type="EMBL" id="KZ305078">
    <property type="protein sequence ID" value="PIA29287.1"/>
    <property type="molecule type" value="Genomic_DNA"/>
</dbReference>
<proteinExistence type="predicted"/>
<sequence>MYNYLSLLLFFFPSNHFYRYMLLLSFLVISLQFIVGFKFCLLYENHILSFKVSAQFHFLMKMLPSRIFI</sequence>
<evidence type="ECO:0000256" key="1">
    <source>
        <dbReference type="SAM" id="Phobius"/>
    </source>
</evidence>
<accession>A0A2G5CEL5</accession>
<dbReference type="InParanoid" id="A0A2G5CEL5"/>
<dbReference type="AlphaFoldDB" id="A0A2G5CEL5"/>
<keyword evidence="1" id="KW-1133">Transmembrane helix</keyword>
<gene>
    <name evidence="2" type="ORF">AQUCO_06100062v1</name>
</gene>
<evidence type="ECO:0000313" key="2">
    <source>
        <dbReference type="EMBL" id="PIA29287.1"/>
    </source>
</evidence>
<dbReference type="Proteomes" id="UP000230069">
    <property type="component" value="Unassembled WGS sequence"/>
</dbReference>
<organism evidence="2 3">
    <name type="scientific">Aquilegia coerulea</name>
    <name type="common">Rocky mountain columbine</name>
    <dbReference type="NCBI Taxonomy" id="218851"/>
    <lineage>
        <taxon>Eukaryota</taxon>
        <taxon>Viridiplantae</taxon>
        <taxon>Streptophyta</taxon>
        <taxon>Embryophyta</taxon>
        <taxon>Tracheophyta</taxon>
        <taxon>Spermatophyta</taxon>
        <taxon>Magnoliopsida</taxon>
        <taxon>Ranunculales</taxon>
        <taxon>Ranunculaceae</taxon>
        <taxon>Thalictroideae</taxon>
        <taxon>Aquilegia</taxon>
    </lineage>
</organism>
<protein>
    <submittedName>
        <fullName evidence="2">Uncharacterized protein</fullName>
    </submittedName>
</protein>